<proteinExistence type="predicted"/>
<gene>
    <name evidence="1" type="ORF">ILUMI_03049</name>
</gene>
<dbReference type="Proteomes" id="UP000801492">
    <property type="component" value="Unassembled WGS sequence"/>
</dbReference>
<protein>
    <submittedName>
        <fullName evidence="1">Uncharacterized protein</fullName>
    </submittedName>
</protein>
<reference evidence="1" key="1">
    <citation type="submission" date="2019-08" db="EMBL/GenBank/DDBJ databases">
        <title>The genome of the North American firefly Photinus pyralis.</title>
        <authorList>
            <consortium name="Photinus pyralis genome working group"/>
            <person name="Fallon T.R."/>
            <person name="Sander Lower S.E."/>
            <person name="Weng J.-K."/>
        </authorList>
    </citation>
    <scope>NUCLEOTIDE SEQUENCE</scope>
    <source>
        <strain evidence="1">TRF0915ILg1</strain>
        <tissue evidence="1">Whole body</tissue>
    </source>
</reference>
<dbReference type="AlphaFoldDB" id="A0A8K0GIP9"/>
<keyword evidence="2" id="KW-1185">Reference proteome</keyword>
<comment type="caution">
    <text evidence="1">The sequence shown here is derived from an EMBL/GenBank/DDBJ whole genome shotgun (WGS) entry which is preliminary data.</text>
</comment>
<organism evidence="1 2">
    <name type="scientific">Ignelater luminosus</name>
    <name type="common">Cucubano</name>
    <name type="synonym">Pyrophorus luminosus</name>
    <dbReference type="NCBI Taxonomy" id="2038154"/>
    <lineage>
        <taxon>Eukaryota</taxon>
        <taxon>Metazoa</taxon>
        <taxon>Ecdysozoa</taxon>
        <taxon>Arthropoda</taxon>
        <taxon>Hexapoda</taxon>
        <taxon>Insecta</taxon>
        <taxon>Pterygota</taxon>
        <taxon>Neoptera</taxon>
        <taxon>Endopterygota</taxon>
        <taxon>Coleoptera</taxon>
        <taxon>Polyphaga</taxon>
        <taxon>Elateriformia</taxon>
        <taxon>Elateroidea</taxon>
        <taxon>Elateridae</taxon>
        <taxon>Agrypninae</taxon>
        <taxon>Pyrophorini</taxon>
        <taxon>Ignelater</taxon>
    </lineage>
</organism>
<feature type="non-terminal residue" evidence="1">
    <location>
        <position position="1"/>
    </location>
</feature>
<dbReference type="EMBL" id="VTPC01001099">
    <property type="protein sequence ID" value="KAF2903132.1"/>
    <property type="molecule type" value="Genomic_DNA"/>
</dbReference>
<accession>A0A8K0GIP9</accession>
<sequence>MALSVLYDKVQSYLRHVCSLGVTADNRAFIFMSLVSSSLPAEILRTWERKGRGAGSSSKVMLKSLMEFLKYEVEGDEKIAMALDGFGLTVLHNGAIEVFLRVDVVGSLVGHLWERSHKIQIIVKIVLFMLVTSMFTKDAKITDLRSLDTLGITDPSEKLSKIELVAATYQHFLDSVKINEEGRIEVRLRFIKNHPPLSTNYGLAMKRMNGAIEKLMSEGYYEAYRLVLNNWINEGTVEEVTEKLDDKS</sequence>
<evidence type="ECO:0000313" key="2">
    <source>
        <dbReference type="Proteomes" id="UP000801492"/>
    </source>
</evidence>
<name>A0A8K0GIP9_IGNLU</name>
<dbReference type="OrthoDB" id="6777526at2759"/>
<evidence type="ECO:0000313" key="1">
    <source>
        <dbReference type="EMBL" id="KAF2903132.1"/>
    </source>
</evidence>